<proteinExistence type="predicted"/>
<reference evidence="1 2" key="1">
    <citation type="journal article" date="2014" name="Nat. Commun.">
        <title>Molecular traces of alternative social organization in a termite genome.</title>
        <authorList>
            <person name="Terrapon N."/>
            <person name="Li C."/>
            <person name="Robertson H.M."/>
            <person name="Ji L."/>
            <person name="Meng X."/>
            <person name="Booth W."/>
            <person name="Chen Z."/>
            <person name="Childers C.P."/>
            <person name="Glastad K.M."/>
            <person name="Gokhale K."/>
            <person name="Gowin J."/>
            <person name="Gronenberg W."/>
            <person name="Hermansen R.A."/>
            <person name="Hu H."/>
            <person name="Hunt B.G."/>
            <person name="Huylmans A.K."/>
            <person name="Khalil S.M."/>
            <person name="Mitchell R.D."/>
            <person name="Munoz-Torres M.C."/>
            <person name="Mustard J.A."/>
            <person name="Pan H."/>
            <person name="Reese J.T."/>
            <person name="Scharf M.E."/>
            <person name="Sun F."/>
            <person name="Vogel H."/>
            <person name="Xiao J."/>
            <person name="Yang W."/>
            <person name="Yang Z."/>
            <person name="Yang Z."/>
            <person name="Zhou J."/>
            <person name="Zhu J."/>
            <person name="Brent C.S."/>
            <person name="Elsik C.G."/>
            <person name="Goodisman M.A."/>
            <person name="Liberles D.A."/>
            <person name="Roe R.M."/>
            <person name="Vargo E.L."/>
            <person name="Vilcinskas A."/>
            <person name="Wang J."/>
            <person name="Bornberg-Bauer E."/>
            <person name="Korb J."/>
            <person name="Zhang G."/>
            <person name="Liebig J."/>
        </authorList>
    </citation>
    <scope>NUCLEOTIDE SEQUENCE [LARGE SCALE GENOMIC DNA]</scope>
    <source>
        <tissue evidence="1">Whole organism</tissue>
    </source>
</reference>
<protein>
    <submittedName>
        <fullName evidence="1">Uncharacterized protein</fullName>
    </submittedName>
</protein>
<dbReference type="EMBL" id="KK852613">
    <property type="protein sequence ID" value="KDR20218.1"/>
    <property type="molecule type" value="Genomic_DNA"/>
</dbReference>
<name>A0A067RBI9_ZOONE</name>
<dbReference type="InParanoid" id="A0A067RBI9"/>
<evidence type="ECO:0000313" key="1">
    <source>
        <dbReference type="EMBL" id="KDR20218.1"/>
    </source>
</evidence>
<sequence>MQTRDWPSTIHAPWARTTVPPHCVACTHPSFAVVSTCFSSWSAFFFLATSSSLHGLDDVAVSSKIDSGQSGRLISTTLFKDFAQPSP</sequence>
<evidence type="ECO:0000313" key="2">
    <source>
        <dbReference type="Proteomes" id="UP000027135"/>
    </source>
</evidence>
<gene>
    <name evidence="1" type="ORF">L798_05527</name>
</gene>
<accession>A0A067RBI9</accession>
<dbReference type="AlphaFoldDB" id="A0A067RBI9"/>
<dbReference type="Proteomes" id="UP000027135">
    <property type="component" value="Unassembled WGS sequence"/>
</dbReference>
<keyword evidence="2" id="KW-1185">Reference proteome</keyword>
<organism evidence="1 2">
    <name type="scientific">Zootermopsis nevadensis</name>
    <name type="common">Dampwood termite</name>
    <dbReference type="NCBI Taxonomy" id="136037"/>
    <lineage>
        <taxon>Eukaryota</taxon>
        <taxon>Metazoa</taxon>
        <taxon>Ecdysozoa</taxon>
        <taxon>Arthropoda</taxon>
        <taxon>Hexapoda</taxon>
        <taxon>Insecta</taxon>
        <taxon>Pterygota</taxon>
        <taxon>Neoptera</taxon>
        <taxon>Polyneoptera</taxon>
        <taxon>Dictyoptera</taxon>
        <taxon>Blattodea</taxon>
        <taxon>Blattoidea</taxon>
        <taxon>Termitoidae</taxon>
        <taxon>Termopsidae</taxon>
        <taxon>Zootermopsis</taxon>
    </lineage>
</organism>